<protein>
    <submittedName>
        <fullName evidence="1">Uncharacterized protein</fullName>
    </submittedName>
</protein>
<comment type="caution">
    <text evidence="1">The sequence shown here is derived from an EMBL/GenBank/DDBJ whole genome shotgun (WGS) entry which is preliminary data.</text>
</comment>
<sequence length="53" mass="5696">MSASSSSSSSYLSNIIQNKKINYLNSNNYSGAVVDNETAGDNNDQDVYAFLSP</sequence>
<organism evidence="1 2">
    <name type="scientific">Dermatophagoides farinae</name>
    <name type="common">American house dust mite</name>
    <dbReference type="NCBI Taxonomy" id="6954"/>
    <lineage>
        <taxon>Eukaryota</taxon>
        <taxon>Metazoa</taxon>
        <taxon>Ecdysozoa</taxon>
        <taxon>Arthropoda</taxon>
        <taxon>Chelicerata</taxon>
        <taxon>Arachnida</taxon>
        <taxon>Acari</taxon>
        <taxon>Acariformes</taxon>
        <taxon>Sarcoptiformes</taxon>
        <taxon>Astigmata</taxon>
        <taxon>Psoroptidia</taxon>
        <taxon>Analgoidea</taxon>
        <taxon>Pyroglyphidae</taxon>
        <taxon>Dermatophagoidinae</taxon>
        <taxon>Dermatophagoides</taxon>
    </lineage>
</organism>
<name>A0A922HN45_DERFA</name>
<reference evidence="1" key="1">
    <citation type="submission" date="2013-05" db="EMBL/GenBank/DDBJ databases">
        <authorList>
            <person name="Yim A.K.Y."/>
            <person name="Chan T.F."/>
            <person name="Ji K.M."/>
            <person name="Liu X.Y."/>
            <person name="Zhou J.W."/>
            <person name="Li R.Q."/>
            <person name="Yang K.Y."/>
            <person name="Li J."/>
            <person name="Li M."/>
            <person name="Law P.T.W."/>
            <person name="Wu Y.L."/>
            <person name="Cai Z.L."/>
            <person name="Qin H."/>
            <person name="Bao Y."/>
            <person name="Leung R.K.K."/>
            <person name="Ng P.K.S."/>
            <person name="Zou J."/>
            <person name="Zhong X.J."/>
            <person name="Ran P.X."/>
            <person name="Zhong N.S."/>
            <person name="Liu Z.G."/>
            <person name="Tsui S.K.W."/>
        </authorList>
    </citation>
    <scope>NUCLEOTIDE SEQUENCE</scope>
    <source>
        <strain evidence="1">Derf</strain>
        <tissue evidence="1">Whole organism</tissue>
    </source>
</reference>
<evidence type="ECO:0000313" key="2">
    <source>
        <dbReference type="Proteomes" id="UP000790347"/>
    </source>
</evidence>
<keyword evidence="2" id="KW-1185">Reference proteome</keyword>
<dbReference type="EMBL" id="ASGP02000009">
    <property type="protein sequence ID" value="KAH9491249.1"/>
    <property type="molecule type" value="Genomic_DNA"/>
</dbReference>
<gene>
    <name evidence="1" type="ORF">DERF_015981</name>
</gene>
<dbReference type="Proteomes" id="UP000790347">
    <property type="component" value="Unassembled WGS sequence"/>
</dbReference>
<dbReference type="AlphaFoldDB" id="A0A922HN45"/>
<accession>A0A922HN45</accession>
<reference evidence="1" key="2">
    <citation type="journal article" date="2022" name="Res Sq">
        <title>Comparative Genomics Reveals Insights into the Divergent Evolution of Astigmatic Mites and Household Pest Adaptations.</title>
        <authorList>
            <person name="Xiong Q."/>
            <person name="Wan A.T.-Y."/>
            <person name="Liu X.-Y."/>
            <person name="Fung C.S.-H."/>
            <person name="Xiao X."/>
            <person name="Malainual N."/>
            <person name="Hou J."/>
            <person name="Wang L."/>
            <person name="Wang M."/>
            <person name="Yang K."/>
            <person name="Cui Y."/>
            <person name="Leung E."/>
            <person name="Nong W."/>
            <person name="Shin S.-K."/>
            <person name="Au S."/>
            <person name="Jeong K.Y."/>
            <person name="Chew F.T."/>
            <person name="Hui J."/>
            <person name="Leung T.F."/>
            <person name="Tungtrongchitr A."/>
            <person name="Zhong N."/>
            <person name="Liu Z."/>
            <person name="Tsui S."/>
        </authorList>
    </citation>
    <scope>NUCLEOTIDE SEQUENCE</scope>
    <source>
        <strain evidence="1">Derf</strain>
        <tissue evidence="1">Whole organism</tissue>
    </source>
</reference>
<proteinExistence type="predicted"/>
<evidence type="ECO:0000313" key="1">
    <source>
        <dbReference type="EMBL" id="KAH9491249.1"/>
    </source>
</evidence>